<dbReference type="Pfam" id="PF02666">
    <property type="entry name" value="PS_Dcarbxylase"/>
    <property type="match status" value="1"/>
</dbReference>
<evidence type="ECO:0000256" key="5">
    <source>
        <dbReference type="ARBA" id="ARBA00022793"/>
    </source>
</evidence>
<evidence type="ECO:0000256" key="9">
    <source>
        <dbReference type="ARBA" id="ARBA00023264"/>
    </source>
</evidence>
<dbReference type="InterPro" id="IPR003817">
    <property type="entry name" value="PS_Dcarbxylase"/>
</dbReference>
<keyword evidence="10" id="KW-0670">Pyruvate</keyword>
<name>A0A8E5MJ43_USTVR</name>
<comment type="pathway">
    <text evidence="11">Phospholipid metabolism; phosphatidylethanolamine biosynthesis.</text>
</comment>
<evidence type="ECO:0000256" key="8">
    <source>
        <dbReference type="ARBA" id="ARBA00023239"/>
    </source>
</evidence>
<evidence type="ECO:0000256" key="6">
    <source>
        <dbReference type="ARBA" id="ARBA00023098"/>
    </source>
</evidence>
<keyword evidence="4" id="KW-0444">Lipid biosynthesis</keyword>
<dbReference type="AlphaFoldDB" id="A0A8E5MJ43"/>
<evidence type="ECO:0000256" key="11">
    <source>
        <dbReference type="ARBA" id="ARBA00024326"/>
    </source>
</evidence>
<gene>
    <name evidence="12" type="ORF">UV8b_06474</name>
</gene>
<evidence type="ECO:0000256" key="4">
    <source>
        <dbReference type="ARBA" id="ARBA00022516"/>
    </source>
</evidence>
<evidence type="ECO:0000256" key="10">
    <source>
        <dbReference type="ARBA" id="ARBA00023317"/>
    </source>
</evidence>
<dbReference type="OrthoDB" id="5973539at2759"/>
<dbReference type="NCBIfam" id="TIGR00163">
    <property type="entry name" value="PS_decarb"/>
    <property type="match status" value="1"/>
</dbReference>
<accession>A0A8E5MJ43</accession>
<keyword evidence="9" id="KW-1208">Phospholipid metabolism</keyword>
<dbReference type="GO" id="GO:0004609">
    <property type="term" value="F:phosphatidylserine decarboxylase activity"/>
    <property type="evidence" value="ECO:0007669"/>
    <property type="project" value="UniProtKB-EC"/>
</dbReference>
<keyword evidence="5" id="KW-0210">Decarboxylase</keyword>
<protein>
    <recommendedName>
        <fullName evidence="3">phosphatidylserine decarboxylase</fullName>
        <ecNumber evidence="3">4.1.1.65</ecNumber>
    </recommendedName>
</protein>
<evidence type="ECO:0000313" key="12">
    <source>
        <dbReference type="EMBL" id="QUC22233.1"/>
    </source>
</evidence>
<keyword evidence="6" id="KW-0443">Lipid metabolism</keyword>
<keyword evidence="8" id="KW-0456">Lyase</keyword>
<keyword evidence="7" id="KW-0594">Phospholipid biosynthesis</keyword>
<evidence type="ECO:0000256" key="7">
    <source>
        <dbReference type="ARBA" id="ARBA00023209"/>
    </source>
</evidence>
<proteinExistence type="predicted"/>
<dbReference type="Proteomes" id="UP000027002">
    <property type="component" value="Chromosome 5"/>
</dbReference>
<dbReference type="KEGG" id="uvi:66067251"/>
<comment type="pathway">
    <text evidence="2">Lipid metabolism.</text>
</comment>
<keyword evidence="13" id="KW-1185">Reference proteome</keyword>
<evidence type="ECO:0000256" key="1">
    <source>
        <dbReference type="ARBA" id="ARBA00001928"/>
    </source>
</evidence>
<organism evidence="12 13">
    <name type="scientific">Ustilaginoidea virens</name>
    <name type="common">Rice false smut fungus</name>
    <name type="synonym">Villosiclava virens</name>
    <dbReference type="NCBI Taxonomy" id="1159556"/>
    <lineage>
        <taxon>Eukaryota</taxon>
        <taxon>Fungi</taxon>
        <taxon>Dikarya</taxon>
        <taxon>Ascomycota</taxon>
        <taxon>Pezizomycotina</taxon>
        <taxon>Sordariomycetes</taxon>
        <taxon>Hypocreomycetidae</taxon>
        <taxon>Hypocreales</taxon>
        <taxon>Clavicipitaceae</taxon>
        <taxon>Ustilaginoidea</taxon>
    </lineage>
</organism>
<dbReference type="InterPro" id="IPR033177">
    <property type="entry name" value="PSD-B"/>
</dbReference>
<evidence type="ECO:0000313" key="13">
    <source>
        <dbReference type="Proteomes" id="UP000027002"/>
    </source>
</evidence>
<sequence>MEWIDQTRLMRLYMHEESTVQGAKERAPGSRKRIKGFVHGYGIDMQDFEPSELDKYSTFEEFFTRAHKPGSRPILDKDNPNRAVVVADSRVVVYESVEAAKTLWIKGKNFTVTNLVMDAELGEKFEDGSVASFRLSVQHYHRFHSPVRGEVASFQSLPGDYYQVDPVALQSDVDILTRNRRQCVVIKTKEFGDVLFVAIGATNVGSVHIHHQFQQAGAPIEKGDELGVFEFGASSIIVAFEKGRIRFDQDLLSLSQAKIQTSVEMGMSLGVAL</sequence>
<reference evidence="12" key="1">
    <citation type="submission" date="2020-03" db="EMBL/GenBank/DDBJ databases">
        <title>A mixture of massive structural variations and highly conserved coding sequences in Ustilaginoidea virens genome.</title>
        <authorList>
            <person name="Zhang K."/>
            <person name="Zhao Z."/>
            <person name="Zhang Z."/>
            <person name="Li Y."/>
            <person name="Hsiang T."/>
            <person name="Sun W."/>
        </authorList>
    </citation>
    <scope>NUCLEOTIDE SEQUENCE</scope>
    <source>
        <strain evidence="12">UV-8b</strain>
    </source>
</reference>
<comment type="cofactor">
    <cofactor evidence="1">
        <name>pyruvate</name>
        <dbReference type="ChEBI" id="CHEBI:15361"/>
    </cofactor>
</comment>
<dbReference type="PANTHER" id="PTHR10067:SF11">
    <property type="entry name" value="PHOSPHATIDYLSERINE DECARBOXYLASE"/>
    <property type="match status" value="1"/>
</dbReference>
<dbReference type="UniPathway" id="UPA00558"/>
<evidence type="ECO:0000256" key="2">
    <source>
        <dbReference type="ARBA" id="ARBA00005189"/>
    </source>
</evidence>
<dbReference type="EC" id="4.1.1.65" evidence="3"/>
<dbReference type="RefSeq" id="XP_042999906.1">
    <property type="nucleotide sequence ID" value="XM_043143971.1"/>
</dbReference>
<dbReference type="PANTHER" id="PTHR10067">
    <property type="entry name" value="PHOSPHATIDYLSERINE DECARBOXYLASE"/>
    <property type="match status" value="1"/>
</dbReference>
<dbReference type="GeneID" id="66067251"/>
<dbReference type="GO" id="GO:0006646">
    <property type="term" value="P:phosphatidylethanolamine biosynthetic process"/>
    <property type="evidence" value="ECO:0007669"/>
    <property type="project" value="UniProtKB-UniPathway"/>
</dbReference>
<dbReference type="EMBL" id="CP072757">
    <property type="protein sequence ID" value="QUC22233.1"/>
    <property type="molecule type" value="Genomic_DNA"/>
</dbReference>
<evidence type="ECO:0000256" key="3">
    <source>
        <dbReference type="ARBA" id="ARBA00012243"/>
    </source>
</evidence>